<keyword evidence="3" id="KW-1185">Reference proteome</keyword>
<dbReference type="InterPro" id="IPR002509">
    <property type="entry name" value="NODB_dom"/>
</dbReference>
<gene>
    <name evidence="2" type="ORF">GCM10009606_27660</name>
</gene>
<organism evidence="2 3">
    <name type="scientific">Nocardioides aquiterrae</name>
    <dbReference type="NCBI Taxonomy" id="203799"/>
    <lineage>
        <taxon>Bacteria</taxon>
        <taxon>Bacillati</taxon>
        <taxon>Actinomycetota</taxon>
        <taxon>Actinomycetes</taxon>
        <taxon>Propionibacteriales</taxon>
        <taxon>Nocardioidaceae</taxon>
        <taxon>Nocardioides</taxon>
    </lineage>
</organism>
<evidence type="ECO:0000259" key="1">
    <source>
        <dbReference type="PROSITE" id="PS51677"/>
    </source>
</evidence>
<comment type="caution">
    <text evidence="2">The sequence shown here is derived from an EMBL/GenBank/DDBJ whole genome shotgun (WGS) entry which is preliminary data.</text>
</comment>
<dbReference type="InterPro" id="IPR037950">
    <property type="entry name" value="PgdA-like"/>
</dbReference>
<dbReference type="PANTHER" id="PTHR47561">
    <property type="entry name" value="POLYSACCHARIDE DEACETYLASE FAMILY PROTEIN (AFU_ORTHOLOGUE AFUA_6G05030)"/>
    <property type="match status" value="1"/>
</dbReference>
<sequence length="299" mass="32983">MAEDPGLHDVTLPAGPVAWPGGATAAATLGFDLDSEDVALTVDPESRHRLSAMSHQAYGMLTGVPRVLDLLARHDVRATFFCPGYTAERYPDVLRRVRDAGHEIAHHGYLHEAMAGMTREQEAAVLDRGLEALDRVAGVRPVGYRAPMWETTYQTAELLLDRGFLYDSSLMDSDLPYELAERPGDGARSIVEIPVAWALDDWEQFAFVPELFGPGVIEDPEKALSMWTGELTEAHRHGSCFALTVHPFLSGRLGRLRALETLIETMQSLPGLWLAPAGDIARHVRSLDLTPRVFPRPEI</sequence>
<dbReference type="PANTHER" id="PTHR47561:SF1">
    <property type="entry name" value="POLYSACCHARIDE DEACETYLASE FAMILY PROTEIN (AFU_ORTHOLOGUE AFUA_6G05030)"/>
    <property type="match status" value="1"/>
</dbReference>
<dbReference type="Pfam" id="PF01522">
    <property type="entry name" value="Polysacc_deac_1"/>
    <property type="match status" value="1"/>
</dbReference>
<reference evidence="2 3" key="1">
    <citation type="journal article" date="2019" name="Int. J. Syst. Evol. Microbiol.">
        <title>The Global Catalogue of Microorganisms (GCM) 10K type strain sequencing project: providing services to taxonomists for standard genome sequencing and annotation.</title>
        <authorList>
            <consortium name="The Broad Institute Genomics Platform"/>
            <consortium name="The Broad Institute Genome Sequencing Center for Infectious Disease"/>
            <person name="Wu L."/>
            <person name="Ma J."/>
        </authorList>
    </citation>
    <scope>NUCLEOTIDE SEQUENCE [LARGE SCALE GENOMIC DNA]</scope>
    <source>
        <strain evidence="2 3">JCM 11813</strain>
    </source>
</reference>
<dbReference type="SUPFAM" id="SSF88713">
    <property type="entry name" value="Glycoside hydrolase/deacetylase"/>
    <property type="match status" value="1"/>
</dbReference>
<dbReference type="Proteomes" id="UP001499979">
    <property type="component" value="Unassembled WGS sequence"/>
</dbReference>
<feature type="domain" description="NodB homology" evidence="1">
    <location>
        <begin position="49"/>
        <end position="275"/>
    </location>
</feature>
<proteinExistence type="predicted"/>
<evidence type="ECO:0000313" key="2">
    <source>
        <dbReference type="EMBL" id="GAA1147271.1"/>
    </source>
</evidence>
<dbReference type="CDD" id="cd10938">
    <property type="entry name" value="CE4_HpPgdA_like"/>
    <property type="match status" value="1"/>
</dbReference>
<evidence type="ECO:0000313" key="3">
    <source>
        <dbReference type="Proteomes" id="UP001499979"/>
    </source>
</evidence>
<dbReference type="InterPro" id="IPR011330">
    <property type="entry name" value="Glyco_hydro/deAcase_b/a-brl"/>
</dbReference>
<protein>
    <submittedName>
        <fullName evidence="2">Polysaccharide deacetylase</fullName>
    </submittedName>
</protein>
<dbReference type="PROSITE" id="PS51677">
    <property type="entry name" value="NODB"/>
    <property type="match status" value="1"/>
</dbReference>
<dbReference type="Gene3D" id="3.20.20.370">
    <property type="entry name" value="Glycoside hydrolase/deacetylase"/>
    <property type="match status" value="1"/>
</dbReference>
<name>A0ABN1UEM3_9ACTN</name>
<dbReference type="EMBL" id="BAAAJE010000014">
    <property type="protein sequence ID" value="GAA1147271.1"/>
    <property type="molecule type" value="Genomic_DNA"/>
</dbReference>
<dbReference type="RefSeq" id="WP_343908161.1">
    <property type="nucleotide sequence ID" value="NZ_BAAAJE010000014.1"/>
</dbReference>
<accession>A0ABN1UEM3</accession>